<keyword evidence="2" id="KW-1185">Reference proteome</keyword>
<evidence type="ECO:0000313" key="1">
    <source>
        <dbReference type="EMBL" id="VEL42777.1"/>
    </source>
</evidence>
<sequence>MRALEKCNKLSSSEDLDCFAGVTCMAENSVAGSEIICSFNQQQGAVATSVRSLVSIKAHKAEDDCISQRALYGRASTSRR</sequence>
<dbReference type="EMBL" id="CAAALY010276524">
    <property type="protein sequence ID" value="VEL42777.1"/>
    <property type="molecule type" value="Genomic_DNA"/>
</dbReference>
<dbReference type="Proteomes" id="UP000784294">
    <property type="component" value="Unassembled WGS sequence"/>
</dbReference>
<protein>
    <submittedName>
        <fullName evidence="1">Uncharacterized protein</fullName>
    </submittedName>
</protein>
<accession>A0A3S5BW31</accession>
<organism evidence="1 2">
    <name type="scientific">Protopolystoma xenopodis</name>
    <dbReference type="NCBI Taxonomy" id="117903"/>
    <lineage>
        <taxon>Eukaryota</taxon>
        <taxon>Metazoa</taxon>
        <taxon>Spiralia</taxon>
        <taxon>Lophotrochozoa</taxon>
        <taxon>Platyhelminthes</taxon>
        <taxon>Monogenea</taxon>
        <taxon>Polyopisthocotylea</taxon>
        <taxon>Polystomatidea</taxon>
        <taxon>Polystomatidae</taxon>
        <taxon>Protopolystoma</taxon>
    </lineage>
</organism>
<comment type="caution">
    <text evidence="1">The sequence shown here is derived from an EMBL/GenBank/DDBJ whole genome shotgun (WGS) entry which is preliminary data.</text>
</comment>
<gene>
    <name evidence="1" type="ORF">PXEA_LOCUS36217</name>
</gene>
<evidence type="ECO:0000313" key="2">
    <source>
        <dbReference type="Proteomes" id="UP000784294"/>
    </source>
</evidence>
<proteinExistence type="predicted"/>
<reference evidence="1" key="1">
    <citation type="submission" date="2018-11" db="EMBL/GenBank/DDBJ databases">
        <authorList>
            <consortium name="Pathogen Informatics"/>
        </authorList>
    </citation>
    <scope>NUCLEOTIDE SEQUENCE</scope>
</reference>
<name>A0A3S5BW31_9PLAT</name>
<dbReference type="AlphaFoldDB" id="A0A3S5BW31"/>